<reference evidence="3 4" key="1">
    <citation type="submission" date="2020-06" db="EMBL/GenBank/DDBJ databases">
        <title>Transcriptomic and genomic resources for Thalictrum thalictroides and T. hernandezii: Facilitating candidate gene discovery in an emerging model plant lineage.</title>
        <authorList>
            <person name="Arias T."/>
            <person name="Riano-Pachon D.M."/>
            <person name="Di Stilio V.S."/>
        </authorList>
    </citation>
    <scope>NUCLEOTIDE SEQUENCE [LARGE SCALE GENOMIC DNA]</scope>
    <source>
        <strain evidence="4">cv. WT478/WT964</strain>
        <tissue evidence="3">Leaves</tissue>
    </source>
</reference>
<feature type="repeat" description="PPR" evidence="2">
    <location>
        <begin position="525"/>
        <end position="559"/>
    </location>
</feature>
<dbReference type="PANTHER" id="PTHR47003:SF3">
    <property type="entry name" value="SMALL RIBOSOMAL SUBUNIT PROTEIN MS81 (RPPR8)"/>
    <property type="match status" value="1"/>
</dbReference>
<dbReference type="NCBIfam" id="TIGR00756">
    <property type="entry name" value="PPR"/>
    <property type="match status" value="2"/>
</dbReference>
<keyword evidence="4" id="KW-1185">Reference proteome</keyword>
<protein>
    <submittedName>
        <fullName evidence="3">Pentatricopeptide repeat-containing protein</fullName>
    </submittedName>
</protein>
<proteinExistence type="predicted"/>
<dbReference type="GO" id="GO:0008380">
    <property type="term" value="P:RNA splicing"/>
    <property type="evidence" value="ECO:0007669"/>
    <property type="project" value="InterPro"/>
</dbReference>
<dbReference type="Pfam" id="PF01535">
    <property type="entry name" value="PPR"/>
    <property type="match status" value="4"/>
</dbReference>
<evidence type="ECO:0000313" key="4">
    <source>
        <dbReference type="Proteomes" id="UP000554482"/>
    </source>
</evidence>
<accession>A0A7J6UZL0</accession>
<dbReference type="Proteomes" id="UP000554482">
    <property type="component" value="Unassembled WGS sequence"/>
</dbReference>
<name>A0A7J6UZL0_THATH</name>
<sequence>MRNQWRLLLLRNFSISSFQNSATNLQVLKVNRNYSHLTSFLNRNVHENAFNSVIRNQWIRSFSSEPALELNNKEIDQVALTDILSKASNNDQIKKGLETIDISISHDEVLNVLQNLDGNPEIAWKFFTFVLETEKKILSSKSYNLMLGILGRKDFVQQFWDLVEIMKKKGYGVSKGAYSKASINFEKEGLVNDLDKLKELRAKPDENSIERVCFRVCELIRENDWDEDIQKKLKDLNCSWSNDLVAMTIEHLSVHPTKALMFFWWVEENPSFKHNGVSYNAMLKVLGREDCTDKFWRIVNEMKEAGFQMDMEVYNFVMERFYKRKIVKDAVDLYEFMMGSSVKKPSVQDSLFLMRKIVVSKNLDMELFSKVVKLFTDGGNSLTESILYSVVKSLISVNRLQECGKILKAMEEVGFVPTKEVYDRIIFHLGSVQRSAEALQFITEMEASGCNPDSRTWCSLIHGQCVARDLKNASSSFRNMLEKVGVTNAGYAFEVLMSGFCRMKKAEDACKFFTEMVDETEFRPHRTTYKMVIEKLLVVGSFNEALSLIRLMKGNGYPPYLDPFIDYISKIGSGADAMRFFNAITDKKFPSTSVFIRLFEAFFKAGRQNEAQNCLSKCPTYIRSHADVLNLFCAQKPVDLESSAVVA</sequence>
<evidence type="ECO:0000256" key="1">
    <source>
        <dbReference type="ARBA" id="ARBA00022737"/>
    </source>
</evidence>
<dbReference type="InterPro" id="IPR011990">
    <property type="entry name" value="TPR-like_helical_dom_sf"/>
</dbReference>
<dbReference type="EMBL" id="JABWDY010040421">
    <property type="protein sequence ID" value="KAF5178116.1"/>
    <property type="molecule type" value="Genomic_DNA"/>
</dbReference>
<dbReference type="AlphaFoldDB" id="A0A7J6UZL0"/>
<feature type="repeat" description="PPR" evidence="2">
    <location>
        <begin position="275"/>
        <end position="309"/>
    </location>
</feature>
<organism evidence="3 4">
    <name type="scientific">Thalictrum thalictroides</name>
    <name type="common">Rue-anemone</name>
    <name type="synonym">Anemone thalictroides</name>
    <dbReference type="NCBI Taxonomy" id="46969"/>
    <lineage>
        <taxon>Eukaryota</taxon>
        <taxon>Viridiplantae</taxon>
        <taxon>Streptophyta</taxon>
        <taxon>Embryophyta</taxon>
        <taxon>Tracheophyta</taxon>
        <taxon>Spermatophyta</taxon>
        <taxon>Magnoliopsida</taxon>
        <taxon>Ranunculales</taxon>
        <taxon>Ranunculaceae</taxon>
        <taxon>Thalictroideae</taxon>
        <taxon>Thalictrum</taxon>
    </lineage>
</organism>
<dbReference type="InterPro" id="IPR044578">
    <property type="entry name" value="BIR6-like"/>
</dbReference>
<dbReference type="InterPro" id="IPR002885">
    <property type="entry name" value="PPR_rpt"/>
</dbReference>
<comment type="caution">
    <text evidence="3">The sequence shown here is derived from an EMBL/GenBank/DDBJ whole genome shotgun (WGS) entry which is preliminary data.</text>
</comment>
<evidence type="ECO:0000256" key="2">
    <source>
        <dbReference type="PROSITE-ProRule" id="PRU00708"/>
    </source>
</evidence>
<evidence type="ECO:0000313" key="3">
    <source>
        <dbReference type="EMBL" id="KAF5178116.1"/>
    </source>
</evidence>
<dbReference type="Gene3D" id="1.25.40.10">
    <property type="entry name" value="Tetratricopeptide repeat domain"/>
    <property type="match status" value="3"/>
</dbReference>
<dbReference type="PROSITE" id="PS51375">
    <property type="entry name" value="PPR"/>
    <property type="match status" value="2"/>
</dbReference>
<dbReference type="PANTHER" id="PTHR47003">
    <property type="entry name" value="OS01G0970900 PROTEIN"/>
    <property type="match status" value="1"/>
</dbReference>
<gene>
    <name evidence="3" type="ORF">FRX31_032297</name>
</gene>
<keyword evidence="1" id="KW-0677">Repeat</keyword>
<dbReference type="OrthoDB" id="777957at2759"/>